<organism evidence="1 2">
    <name type="scientific">Cryphonectria parasitica (strain ATCC 38755 / EP155)</name>
    <dbReference type="NCBI Taxonomy" id="660469"/>
    <lineage>
        <taxon>Eukaryota</taxon>
        <taxon>Fungi</taxon>
        <taxon>Dikarya</taxon>
        <taxon>Ascomycota</taxon>
        <taxon>Pezizomycotina</taxon>
        <taxon>Sordariomycetes</taxon>
        <taxon>Sordariomycetidae</taxon>
        <taxon>Diaporthales</taxon>
        <taxon>Cryphonectriaceae</taxon>
        <taxon>Cryphonectria-Endothia species complex</taxon>
        <taxon>Cryphonectria</taxon>
    </lineage>
</organism>
<dbReference type="GeneID" id="63835076"/>
<comment type="caution">
    <text evidence="1">The sequence shown here is derived from an EMBL/GenBank/DDBJ whole genome shotgun (WGS) entry which is preliminary data.</text>
</comment>
<gene>
    <name evidence="1" type="ORF">M406DRAFT_268516</name>
</gene>
<proteinExistence type="predicted"/>
<sequence>MRAHADLLLQLRATDNSTEANKGRQFTSNAPGYYSGPYIDFPAQNTWVDYSTMFNDYASYMVEAGSTTDDVGNIYTAISSVSAALGVDKQVILGIVIQESSGYVGVKTTYDADGVPTGGLMQASGCEGYDGKTNLPKAEVFAMVHCGTQHFITNLGDFGDQQTVATIYPALREYNSGSVDQGNLSIAPNGAGNPYYVSDIAQRMQGYVF</sequence>
<dbReference type="AlphaFoldDB" id="A0A9P5CJ60"/>
<name>A0A9P5CJ60_CRYP1</name>
<reference evidence="1" key="1">
    <citation type="journal article" date="2020" name="Phytopathology">
        <title>Genome sequence of the chestnut blight fungus Cryphonectria parasitica EP155: A fundamental resource for an archetypical invasive plant pathogen.</title>
        <authorList>
            <person name="Crouch J.A."/>
            <person name="Dawe A."/>
            <person name="Aerts A."/>
            <person name="Barry K."/>
            <person name="Churchill A.C.L."/>
            <person name="Grimwood J."/>
            <person name="Hillman B."/>
            <person name="Milgroom M.G."/>
            <person name="Pangilinan J."/>
            <person name="Smith M."/>
            <person name="Salamov A."/>
            <person name="Schmutz J."/>
            <person name="Yadav J."/>
            <person name="Grigoriev I.V."/>
            <person name="Nuss D."/>
        </authorList>
    </citation>
    <scope>NUCLEOTIDE SEQUENCE</scope>
    <source>
        <strain evidence="1">EP155</strain>
    </source>
</reference>
<keyword evidence="2" id="KW-1185">Reference proteome</keyword>
<dbReference type="OrthoDB" id="1193027at2759"/>
<dbReference type="EMBL" id="MU032352">
    <property type="protein sequence ID" value="KAF3760818.1"/>
    <property type="molecule type" value="Genomic_DNA"/>
</dbReference>
<accession>A0A9P5CJ60</accession>
<protein>
    <recommendedName>
        <fullName evidence="3">Transglycosylase SLT domain-containing protein</fullName>
    </recommendedName>
</protein>
<dbReference type="RefSeq" id="XP_040771797.1">
    <property type="nucleotide sequence ID" value="XM_040917947.1"/>
</dbReference>
<evidence type="ECO:0000313" key="2">
    <source>
        <dbReference type="Proteomes" id="UP000803844"/>
    </source>
</evidence>
<evidence type="ECO:0008006" key="3">
    <source>
        <dbReference type="Google" id="ProtNLM"/>
    </source>
</evidence>
<evidence type="ECO:0000313" key="1">
    <source>
        <dbReference type="EMBL" id="KAF3760818.1"/>
    </source>
</evidence>
<dbReference type="Gene3D" id="1.10.530.10">
    <property type="match status" value="1"/>
</dbReference>
<dbReference type="SUPFAM" id="SSF53955">
    <property type="entry name" value="Lysozyme-like"/>
    <property type="match status" value="1"/>
</dbReference>
<dbReference type="Proteomes" id="UP000803844">
    <property type="component" value="Unassembled WGS sequence"/>
</dbReference>
<dbReference type="InterPro" id="IPR023346">
    <property type="entry name" value="Lysozyme-like_dom_sf"/>
</dbReference>